<dbReference type="SUPFAM" id="SSF56176">
    <property type="entry name" value="FAD-binding/transporter-associated domain-like"/>
    <property type="match status" value="1"/>
</dbReference>
<evidence type="ECO:0000256" key="9">
    <source>
        <dbReference type="PROSITE-ProRule" id="PRU00703"/>
    </source>
</evidence>
<evidence type="ECO:0000256" key="5">
    <source>
        <dbReference type="ARBA" id="ARBA00022737"/>
    </source>
</evidence>
<evidence type="ECO:0000313" key="15">
    <source>
        <dbReference type="Proteomes" id="UP000671879"/>
    </source>
</evidence>
<feature type="domain" description="CBS" evidence="12">
    <location>
        <begin position="272"/>
        <end position="329"/>
    </location>
</feature>
<dbReference type="Pfam" id="PF03471">
    <property type="entry name" value="CorC_HlyC"/>
    <property type="match status" value="1"/>
</dbReference>
<evidence type="ECO:0000256" key="10">
    <source>
        <dbReference type="PROSITE-ProRule" id="PRU01193"/>
    </source>
</evidence>
<dbReference type="SMART" id="SM00116">
    <property type="entry name" value="CBS"/>
    <property type="match status" value="2"/>
</dbReference>
<evidence type="ECO:0000259" key="12">
    <source>
        <dbReference type="PROSITE" id="PS51371"/>
    </source>
</evidence>
<dbReference type="EMBL" id="CP072943">
    <property type="protein sequence ID" value="QTX33379.1"/>
    <property type="molecule type" value="Genomic_DNA"/>
</dbReference>
<dbReference type="InterPro" id="IPR016169">
    <property type="entry name" value="FAD-bd_PCMH_sub2"/>
</dbReference>
<dbReference type="KEGG" id="aram:KAR29_05770"/>
<keyword evidence="5" id="KW-0677">Repeat</keyword>
<keyword evidence="3" id="KW-1003">Cell membrane</keyword>
<evidence type="ECO:0000259" key="13">
    <source>
        <dbReference type="PROSITE" id="PS51846"/>
    </source>
</evidence>
<keyword evidence="6 10" id="KW-1133">Transmembrane helix</keyword>
<evidence type="ECO:0000256" key="1">
    <source>
        <dbReference type="ARBA" id="ARBA00004651"/>
    </source>
</evidence>
<dbReference type="Proteomes" id="UP000671879">
    <property type="component" value="Chromosome"/>
</dbReference>
<feature type="domain" description="CBS" evidence="12">
    <location>
        <begin position="208"/>
        <end position="267"/>
    </location>
</feature>
<keyword evidence="4 10" id="KW-0812">Transmembrane</keyword>
<feature type="transmembrane region" description="Helical" evidence="11">
    <location>
        <begin position="66"/>
        <end position="88"/>
    </location>
</feature>
<evidence type="ECO:0000256" key="4">
    <source>
        <dbReference type="ARBA" id="ARBA00022692"/>
    </source>
</evidence>
<organism evidence="14 15">
    <name type="scientific">Aminithiophilus ramosus</name>
    <dbReference type="NCBI Taxonomy" id="3029084"/>
    <lineage>
        <taxon>Bacteria</taxon>
        <taxon>Thermotogati</taxon>
        <taxon>Synergistota</taxon>
        <taxon>Synergistia</taxon>
        <taxon>Synergistales</taxon>
        <taxon>Aminithiophilaceae</taxon>
        <taxon>Aminithiophilus</taxon>
    </lineage>
</organism>
<keyword evidence="8 10" id="KW-0472">Membrane</keyword>
<proteinExistence type="inferred from homology"/>
<dbReference type="Pfam" id="PF00571">
    <property type="entry name" value="CBS"/>
    <property type="match status" value="2"/>
</dbReference>
<protein>
    <submittedName>
        <fullName evidence="14">HlyC/CorC family transporter</fullName>
    </submittedName>
</protein>
<dbReference type="AlphaFoldDB" id="A0A9Q7AI48"/>
<dbReference type="InterPro" id="IPR046342">
    <property type="entry name" value="CBS_dom_sf"/>
</dbReference>
<feature type="transmembrane region" description="Helical" evidence="11">
    <location>
        <begin position="6"/>
        <end position="30"/>
    </location>
</feature>
<evidence type="ECO:0000256" key="11">
    <source>
        <dbReference type="SAM" id="Phobius"/>
    </source>
</evidence>
<dbReference type="GO" id="GO:0005886">
    <property type="term" value="C:plasma membrane"/>
    <property type="evidence" value="ECO:0007669"/>
    <property type="project" value="UniProtKB-SubCell"/>
</dbReference>
<evidence type="ECO:0000256" key="3">
    <source>
        <dbReference type="ARBA" id="ARBA00022475"/>
    </source>
</evidence>
<dbReference type="RefSeq" id="WP_274374665.1">
    <property type="nucleotide sequence ID" value="NZ_CP072943.1"/>
</dbReference>
<gene>
    <name evidence="14" type="ORF">KAR29_05770</name>
</gene>
<dbReference type="SMART" id="SM01091">
    <property type="entry name" value="CorC_HlyC"/>
    <property type="match status" value="1"/>
</dbReference>
<dbReference type="Gene3D" id="3.10.580.10">
    <property type="entry name" value="CBS-domain"/>
    <property type="match status" value="1"/>
</dbReference>
<dbReference type="Pfam" id="PF01595">
    <property type="entry name" value="CNNM"/>
    <property type="match status" value="1"/>
</dbReference>
<dbReference type="PANTHER" id="PTHR22777">
    <property type="entry name" value="HEMOLYSIN-RELATED"/>
    <property type="match status" value="1"/>
</dbReference>
<evidence type="ECO:0000256" key="6">
    <source>
        <dbReference type="ARBA" id="ARBA00022989"/>
    </source>
</evidence>
<dbReference type="GO" id="GO:0050660">
    <property type="term" value="F:flavin adenine dinucleotide binding"/>
    <property type="evidence" value="ECO:0007669"/>
    <property type="project" value="InterPro"/>
</dbReference>
<dbReference type="PROSITE" id="PS51846">
    <property type="entry name" value="CNNM"/>
    <property type="match status" value="1"/>
</dbReference>
<dbReference type="PANTHER" id="PTHR22777:SF32">
    <property type="entry name" value="UPF0053 INNER MEMBRANE PROTEIN YFJD"/>
    <property type="match status" value="1"/>
</dbReference>
<dbReference type="SUPFAM" id="SSF54631">
    <property type="entry name" value="CBS-domain pair"/>
    <property type="match status" value="1"/>
</dbReference>
<dbReference type="InterPro" id="IPR036318">
    <property type="entry name" value="FAD-bd_PCMH-like_sf"/>
</dbReference>
<keyword evidence="7 9" id="KW-0129">CBS domain</keyword>
<feature type="domain" description="CNNM transmembrane" evidence="13">
    <location>
        <begin position="2"/>
        <end position="189"/>
    </location>
</feature>
<comment type="similarity">
    <text evidence="2">Belongs to the UPF0053 family.</text>
</comment>
<comment type="subcellular location">
    <subcellularLocation>
        <location evidence="1">Cell membrane</location>
        <topology evidence="1">Multi-pass membrane protein</topology>
    </subcellularLocation>
</comment>
<accession>A0A9Q7AI48</accession>
<evidence type="ECO:0000256" key="7">
    <source>
        <dbReference type="ARBA" id="ARBA00023122"/>
    </source>
</evidence>
<feature type="transmembrane region" description="Helical" evidence="11">
    <location>
        <begin position="124"/>
        <end position="145"/>
    </location>
</feature>
<feature type="transmembrane region" description="Helical" evidence="11">
    <location>
        <begin position="94"/>
        <end position="112"/>
    </location>
</feature>
<name>A0A9Q7AI48_9BACT</name>
<dbReference type="Gene3D" id="3.30.465.10">
    <property type="match status" value="1"/>
</dbReference>
<dbReference type="InterPro" id="IPR002550">
    <property type="entry name" value="CNNM"/>
</dbReference>
<evidence type="ECO:0000256" key="2">
    <source>
        <dbReference type="ARBA" id="ARBA00006337"/>
    </source>
</evidence>
<dbReference type="FunFam" id="3.10.580.10:FF:000002">
    <property type="entry name" value="Magnesium/cobalt efflux protein CorC"/>
    <property type="match status" value="1"/>
</dbReference>
<dbReference type="CDD" id="cd04590">
    <property type="entry name" value="CBS_pair_CorC_HlyC_assoc"/>
    <property type="match status" value="1"/>
</dbReference>
<keyword evidence="15" id="KW-1185">Reference proteome</keyword>
<dbReference type="InterPro" id="IPR044751">
    <property type="entry name" value="Ion_transp-like_CBS"/>
</dbReference>
<evidence type="ECO:0000313" key="14">
    <source>
        <dbReference type="EMBL" id="QTX33379.1"/>
    </source>
</evidence>
<dbReference type="PROSITE" id="PS51371">
    <property type="entry name" value="CBS"/>
    <property type="match status" value="2"/>
</dbReference>
<sequence>MPQGALFSLLVLFLLLFILSAFFAAAETAYSGINKIRMKRFVEEGRPGSPRALELTRDFNRTLSTVLIGGNIVDIVMTALATAILTSLFGAMGAVYSTVLMTILIILFGEILPKAFVKDRSEEFALSAATPLGWLVTLFRPFTWFTLELSRLIRRWTPGPSDNLPSVTHDELLSIVDSMNGEGVLPRAERELIENAINFNELEVWEIQTPRVDLFALNVREPLENVRNLLVKNHYSRVPVYEGTVDNIVGFLNEKDFLSRWGQGEAFELKAILTRPLLIAGSASLMDAFRILQKSRSHMAVVLDEYGGTSGIITMEDILEELVGDIYDEHDDIKEYFTQVEENVFLVNAEAYLEELFVKFLHRPCPESESSTFGGWLLEQFTILPEAGASVRWEDLTFQIVKVAGQRIQKIRIIRERRNDGGEEAGSPSETR</sequence>
<reference evidence="15" key="1">
    <citation type="submission" date="2021-04" db="EMBL/GenBank/DDBJ databases">
        <title>A novel Synergistetes isolate from a pyrite-forming mixed culture.</title>
        <authorList>
            <person name="Bunk B."/>
            <person name="Sproer C."/>
            <person name="Spring S."/>
            <person name="Pester M."/>
        </authorList>
    </citation>
    <scope>NUCLEOTIDE SEQUENCE [LARGE SCALE GENOMIC DNA]</scope>
    <source>
        <strain evidence="15">J.5.4.2-T.3.5.2</strain>
    </source>
</reference>
<dbReference type="InterPro" id="IPR000644">
    <property type="entry name" value="CBS_dom"/>
</dbReference>
<dbReference type="InterPro" id="IPR005170">
    <property type="entry name" value="Transptr-assoc_dom"/>
</dbReference>
<evidence type="ECO:0000256" key="8">
    <source>
        <dbReference type="ARBA" id="ARBA00023136"/>
    </source>
</evidence>